<evidence type="ECO:0000313" key="1">
    <source>
        <dbReference type="EMBL" id="CAE8598503.1"/>
    </source>
</evidence>
<evidence type="ECO:0000313" key="5">
    <source>
        <dbReference type="Proteomes" id="UP000626109"/>
    </source>
</evidence>
<name>A0A813KEK2_POLGL</name>
<organism evidence="4 5">
    <name type="scientific">Polarella glacialis</name>
    <name type="common">Dinoflagellate</name>
    <dbReference type="NCBI Taxonomy" id="89957"/>
    <lineage>
        <taxon>Eukaryota</taxon>
        <taxon>Sar</taxon>
        <taxon>Alveolata</taxon>
        <taxon>Dinophyceae</taxon>
        <taxon>Suessiales</taxon>
        <taxon>Suessiaceae</taxon>
        <taxon>Polarella</taxon>
    </lineage>
</organism>
<dbReference type="Proteomes" id="UP000626109">
    <property type="component" value="Unassembled WGS sequence"/>
</dbReference>
<proteinExistence type="predicted"/>
<gene>
    <name evidence="1" type="ORF">PGLA1383_LOCUS16910</name>
    <name evidence="2" type="ORF">PGLA1383_LOCUS24154</name>
    <name evidence="3" type="ORF">PGLA2088_LOCUS15599</name>
    <name evidence="4" type="ORF">PGLA2088_LOCUS32337</name>
</gene>
<evidence type="ECO:0000313" key="4">
    <source>
        <dbReference type="EMBL" id="CAE8702176.1"/>
    </source>
</evidence>
<comment type="caution">
    <text evidence="4">The sequence shown here is derived from an EMBL/GenBank/DDBJ whole genome shotgun (WGS) entry which is preliminary data.</text>
</comment>
<evidence type="ECO:0000313" key="3">
    <source>
        <dbReference type="EMBL" id="CAE8664468.1"/>
    </source>
</evidence>
<evidence type="ECO:0000313" key="2">
    <source>
        <dbReference type="EMBL" id="CAE8606167.1"/>
    </source>
</evidence>
<dbReference type="Proteomes" id="UP000654075">
    <property type="component" value="Unassembled WGS sequence"/>
</dbReference>
<accession>A0A813KEK2</accession>
<keyword evidence="6" id="KW-1185">Reference proteome</keyword>
<sequence length="177" mass="19669">MLRFWAERQLHASHRVRVSNMIKCRQLLAWLLAVRAGGGLSKISKAFPQEAGKLVLAFLGDAWTGVDCTANSMRSVAQEAVQRGKMELEAFLSTNLSPLLKEQILPRALEGEFEANIEIPVHIFTVLEKYSIQVRSGQQSHRCVLEKLKTLGYAYSGVSWNGAANLSSLSVKGVKWQ</sequence>
<dbReference type="EMBL" id="CAJNNV010018746">
    <property type="protein sequence ID" value="CAE8606167.1"/>
    <property type="molecule type" value="Genomic_DNA"/>
</dbReference>
<protein>
    <submittedName>
        <fullName evidence="4">Uncharacterized protein</fullName>
    </submittedName>
</protein>
<dbReference type="EMBL" id="CAJNNW010030031">
    <property type="protein sequence ID" value="CAE8702176.1"/>
    <property type="molecule type" value="Genomic_DNA"/>
</dbReference>
<dbReference type="EMBL" id="CAJNNV010010325">
    <property type="protein sequence ID" value="CAE8598503.1"/>
    <property type="molecule type" value="Genomic_DNA"/>
</dbReference>
<reference evidence="4" key="1">
    <citation type="submission" date="2021-02" db="EMBL/GenBank/DDBJ databases">
        <authorList>
            <person name="Dougan E. K."/>
            <person name="Rhodes N."/>
            <person name="Thang M."/>
            <person name="Chan C."/>
        </authorList>
    </citation>
    <scope>NUCLEOTIDE SEQUENCE</scope>
</reference>
<evidence type="ECO:0000313" key="6">
    <source>
        <dbReference type="Proteomes" id="UP000654075"/>
    </source>
</evidence>
<dbReference type="AlphaFoldDB" id="A0A813KEK2"/>
<dbReference type="EMBL" id="CAJNNW010019381">
    <property type="protein sequence ID" value="CAE8664468.1"/>
    <property type="molecule type" value="Genomic_DNA"/>
</dbReference>